<evidence type="ECO:0000313" key="3">
    <source>
        <dbReference type="WBParaSite" id="Gr19_v10_g17122.t1"/>
    </source>
</evidence>
<evidence type="ECO:0000313" key="2">
    <source>
        <dbReference type="Proteomes" id="UP000887572"/>
    </source>
</evidence>
<dbReference type="AlphaFoldDB" id="A0A914HH50"/>
<name>A0A914HH50_GLORO</name>
<protein>
    <submittedName>
        <fullName evidence="3">Uncharacterized protein</fullName>
    </submittedName>
</protein>
<dbReference type="WBParaSite" id="Gr19_v10_g17122.t1">
    <property type="protein sequence ID" value="Gr19_v10_g17122.t1"/>
    <property type="gene ID" value="Gr19_v10_g17122"/>
</dbReference>
<dbReference type="Proteomes" id="UP000887572">
    <property type="component" value="Unplaced"/>
</dbReference>
<keyword evidence="2" id="KW-1185">Reference proteome</keyword>
<feature type="region of interest" description="Disordered" evidence="1">
    <location>
        <begin position="86"/>
        <end position="106"/>
    </location>
</feature>
<reference evidence="3" key="1">
    <citation type="submission" date="2022-11" db="UniProtKB">
        <authorList>
            <consortium name="WormBaseParasite"/>
        </authorList>
    </citation>
    <scope>IDENTIFICATION</scope>
</reference>
<sequence length="119" mass="13258">MDGPGPSNHRNYSVPLRGRENGIAQIIIIVPCQWIVCPHHSHPKRPFLLPLAPMPKFLLICLPKRHTMNAIGGGRDCAYPVNWRRKRNGSAAPPRQGMNDRPAKGTAERVWAVGEGLLR</sequence>
<organism evidence="2 3">
    <name type="scientific">Globodera rostochiensis</name>
    <name type="common">Golden nematode worm</name>
    <name type="synonym">Heterodera rostochiensis</name>
    <dbReference type="NCBI Taxonomy" id="31243"/>
    <lineage>
        <taxon>Eukaryota</taxon>
        <taxon>Metazoa</taxon>
        <taxon>Ecdysozoa</taxon>
        <taxon>Nematoda</taxon>
        <taxon>Chromadorea</taxon>
        <taxon>Rhabditida</taxon>
        <taxon>Tylenchina</taxon>
        <taxon>Tylenchomorpha</taxon>
        <taxon>Tylenchoidea</taxon>
        <taxon>Heteroderidae</taxon>
        <taxon>Heteroderinae</taxon>
        <taxon>Globodera</taxon>
    </lineage>
</organism>
<evidence type="ECO:0000256" key="1">
    <source>
        <dbReference type="SAM" id="MobiDB-lite"/>
    </source>
</evidence>
<accession>A0A914HH50</accession>
<proteinExistence type="predicted"/>